<evidence type="ECO:0000256" key="1">
    <source>
        <dbReference type="ARBA" id="ARBA00004651"/>
    </source>
</evidence>
<dbReference type="KEGG" id="acp:A2cp1_0556"/>
<dbReference type="AlphaFoldDB" id="B8JBZ1"/>
<dbReference type="RefSeq" id="WP_012631960.1">
    <property type="nucleotide sequence ID" value="NC_011891.1"/>
</dbReference>
<dbReference type="HOGENOM" id="CLU_079569_1_0_7"/>
<keyword evidence="3 6" id="KW-0812">Transmembrane</keyword>
<dbReference type="GO" id="GO:0015171">
    <property type="term" value="F:amino acid transmembrane transporter activity"/>
    <property type="evidence" value="ECO:0007669"/>
    <property type="project" value="TreeGrafter"/>
</dbReference>
<keyword evidence="2" id="KW-1003">Cell membrane</keyword>
<keyword evidence="5 6" id="KW-0472">Membrane</keyword>
<protein>
    <submittedName>
        <fullName evidence="7">Lysine exporter protein (LYSE/YGGA)</fullName>
    </submittedName>
</protein>
<comment type="subcellular location">
    <subcellularLocation>
        <location evidence="1">Cell membrane</location>
        <topology evidence="1">Multi-pass membrane protein</topology>
    </subcellularLocation>
</comment>
<name>B8JBZ1_ANAD2</name>
<dbReference type="GO" id="GO:0005886">
    <property type="term" value="C:plasma membrane"/>
    <property type="evidence" value="ECO:0007669"/>
    <property type="project" value="UniProtKB-SubCell"/>
</dbReference>
<dbReference type="PANTHER" id="PTHR30086">
    <property type="entry name" value="ARGININE EXPORTER PROTEIN ARGO"/>
    <property type="match status" value="1"/>
</dbReference>
<feature type="transmembrane region" description="Helical" evidence="6">
    <location>
        <begin position="124"/>
        <end position="144"/>
    </location>
</feature>
<evidence type="ECO:0000256" key="5">
    <source>
        <dbReference type="ARBA" id="ARBA00023136"/>
    </source>
</evidence>
<evidence type="ECO:0000256" key="4">
    <source>
        <dbReference type="ARBA" id="ARBA00022989"/>
    </source>
</evidence>
<dbReference type="Pfam" id="PF01810">
    <property type="entry name" value="LysE"/>
    <property type="match status" value="1"/>
</dbReference>
<feature type="transmembrane region" description="Helical" evidence="6">
    <location>
        <begin position="150"/>
        <end position="169"/>
    </location>
</feature>
<dbReference type="Proteomes" id="UP000007089">
    <property type="component" value="Chromosome"/>
</dbReference>
<sequence>METWIATAGLVAVGVFTPGPSNFVVMHRAAAAGLRGAAPAIAAVLLGLVALLGLAAAGGGALLAAAPALGRVLQAGGAVYLAWGGVALVVESFRRGPAEGGAAGGALPQRPAAVFLFQFTNPKAWAMVLTAASACGGGGAGAAFLRLVPLFTALSLAGLLTWAVLGSALERAMRVPRWRRRIDRAMGALLAASAALLLAGA</sequence>
<reference evidence="7" key="1">
    <citation type="submission" date="2009-01" db="EMBL/GenBank/DDBJ databases">
        <title>Complete sequence of Anaeromyxobacter dehalogenans 2CP-1.</title>
        <authorList>
            <consortium name="US DOE Joint Genome Institute"/>
            <person name="Lucas S."/>
            <person name="Copeland A."/>
            <person name="Lapidus A."/>
            <person name="Glavina del Rio T."/>
            <person name="Dalin E."/>
            <person name="Tice H."/>
            <person name="Bruce D."/>
            <person name="Goodwin L."/>
            <person name="Pitluck S."/>
            <person name="Saunders E."/>
            <person name="Brettin T."/>
            <person name="Detter J.C."/>
            <person name="Han C."/>
            <person name="Larimer F."/>
            <person name="Land M."/>
            <person name="Hauser L."/>
            <person name="Kyrpides N."/>
            <person name="Ovchinnikova G."/>
            <person name="Beliaev A.S."/>
            <person name="Richardson P."/>
        </authorList>
    </citation>
    <scope>NUCLEOTIDE SEQUENCE</scope>
    <source>
        <strain evidence="7">2CP-1</strain>
    </source>
</reference>
<evidence type="ECO:0000256" key="2">
    <source>
        <dbReference type="ARBA" id="ARBA00022475"/>
    </source>
</evidence>
<keyword evidence="8" id="KW-1185">Reference proteome</keyword>
<evidence type="ECO:0000313" key="7">
    <source>
        <dbReference type="EMBL" id="ACL63913.1"/>
    </source>
</evidence>
<gene>
    <name evidence="7" type="ordered locus">A2cp1_0556</name>
</gene>
<evidence type="ECO:0000256" key="6">
    <source>
        <dbReference type="SAM" id="Phobius"/>
    </source>
</evidence>
<proteinExistence type="predicted"/>
<dbReference type="EMBL" id="CP001359">
    <property type="protein sequence ID" value="ACL63913.1"/>
    <property type="molecule type" value="Genomic_DNA"/>
</dbReference>
<organism evidence="7 8">
    <name type="scientific">Anaeromyxobacter dehalogenans (strain ATCC BAA-258 / DSM 21875 / 2CP-1)</name>
    <dbReference type="NCBI Taxonomy" id="455488"/>
    <lineage>
        <taxon>Bacteria</taxon>
        <taxon>Pseudomonadati</taxon>
        <taxon>Myxococcota</taxon>
        <taxon>Myxococcia</taxon>
        <taxon>Myxococcales</taxon>
        <taxon>Cystobacterineae</taxon>
        <taxon>Anaeromyxobacteraceae</taxon>
        <taxon>Anaeromyxobacter</taxon>
    </lineage>
</organism>
<accession>B8JBZ1</accession>
<feature type="transmembrane region" description="Helical" evidence="6">
    <location>
        <begin position="41"/>
        <end position="65"/>
    </location>
</feature>
<evidence type="ECO:0000313" key="8">
    <source>
        <dbReference type="Proteomes" id="UP000007089"/>
    </source>
</evidence>
<evidence type="ECO:0000256" key="3">
    <source>
        <dbReference type="ARBA" id="ARBA00022692"/>
    </source>
</evidence>
<keyword evidence="4 6" id="KW-1133">Transmembrane helix</keyword>
<dbReference type="PANTHER" id="PTHR30086:SF20">
    <property type="entry name" value="ARGININE EXPORTER PROTEIN ARGO-RELATED"/>
    <property type="match status" value="1"/>
</dbReference>
<dbReference type="InterPro" id="IPR001123">
    <property type="entry name" value="LeuE-type"/>
</dbReference>